<organism evidence="2 3">
    <name type="scientific">Crenobacter oryzisoli</name>
    <dbReference type="NCBI Taxonomy" id="3056844"/>
    <lineage>
        <taxon>Bacteria</taxon>
        <taxon>Pseudomonadati</taxon>
        <taxon>Pseudomonadota</taxon>
        <taxon>Betaproteobacteria</taxon>
        <taxon>Neisseriales</taxon>
        <taxon>Neisseriaceae</taxon>
        <taxon>Crenobacter</taxon>
    </lineage>
</organism>
<keyword evidence="3" id="KW-1185">Reference proteome</keyword>
<sequence>MNKLLLISAAVLSLAGCAAANKPAAPTPAPIPGPAPDTIAGNACKADGLADKTLVGKTEQEAGALLNGCAWRLLERDGQRLPATMDYRLDRRNLGIANGRVIWVTRG</sequence>
<keyword evidence="1" id="KW-0732">Signal</keyword>
<feature type="chain" id="PRO_5045054856" description="Lipoprotein" evidence="1">
    <location>
        <begin position="21"/>
        <end position="107"/>
    </location>
</feature>
<protein>
    <recommendedName>
        <fullName evidence="4">Lipoprotein</fullName>
    </recommendedName>
</protein>
<evidence type="ECO:0000256" key="1">
    <source>
        <dbReference type="SAM" id="SignalP"/>
    </source>
</evidence>
<dbReference type="EMBL" id="JAUEDK010000008">
    <property type="protein sequence ID" value="MDN0074511.1"/>
    <property type="molecule type" value="Genomic_DNA"/>
</dbReference>
<dbReference type="Proteomes" id="UP001168540">
    <property type="component" value="Unassembled WGS sequence"/>
</dbReference>
<evidence type="ECO:0000313" key="2">
    <source>
        <dbReference type="EMBL" id="MDN0074511.1"/>
    </source>
</evidence>
<comment type="caution">
    <text evidence="2">The sequence shown here is derived from an EMBL/GenBank/DDBJ whole genome shotgun (WGS) entry which is preliminary data.</text>
</comment>
<name>A0ABT7XL40_9NEIS</name>
<reference evidence="2" key="1">
    <citation type="submission" date="2023-06" db="EMBL/GenBank/DDBJ databases">
        <authorList>
            <person name="Zhang S."/>
        </authorList>
    </citation>
    <scope>NUCLEOTIDE SEQUENCE</scope>
    <source>
        <strain evidence="2">SG2303</strain>
    </source>
</reference>
<gene>
    <name evidence="2" type="ORF">QU481_06320</name>
</gene>
<feature type="signal peptide" evidence="1">
    <location>
        <begin position="1"/>
        <end position="20"/>
    </location>
</feature>
<dbReference type="PROSITE" id="PS51257">
    <property type="entry name" value="PROKAR_LIPOPROTEIN"/>
    <property type="match status" value="1"/>
</dbReference>
<dbReference type="RefSeq" id="WP_289829082.1">
    <property type="nucleotide sequence ID" value="NZ_JAUEDK010000008.1"/>
</dbReference>
<proteinExistence type="predicted"/>
<evidence type="ECO:0008006" key="4">
    <source>
        <dbReference type="Google" id="ProtNLM"/>
    </source>
</evidence>
<accession>A0ABT7XL40</accession>
<evidence type="ECO:0000313" key="3">
    <source>
        <dbReference type="Proteomes" id="UP001168540"/>
    </source>
</evidence>